<evidence type="ECO:0000313" key="3">
    <source>
        <dbReference type="EMBL" id="KAA0701962.1"/>
    </source>
</evidence>
<feature type="region of interest" description="Disordered" evidence="1">
    <location>
        <begin position="2488"/>
        <end position="2515"/>
    </location>
</feature>
<dbReference type="SUPFAM" id="SSF48371">
    <property type="entry name" value="ARM repeat"/>
    <property type="match status" value="1"/>
</dbReference>
<proteinExistence type="predicted"/>
<comment type="caution">
    <text evidence="3">The sequence shown here is derived from an EMBL/GenBank/DDBJ whole genome shotgun (WGS) entry which is preliminary data.</text>
</comment>
<dbReference type="InterPro" id="IPR011989">
    <property type="entry name" value="ARM-like"/>
</dbReference>
<evidence type="ECO:0000256" key="2">
    <source>
        <dbReference type="SAM" id="Phobius"/>
    </source>
</evidence>
<feature type="compositionally biased region" description="Polar residues" evidence="1">
    <location>
        <begin position="1315"/>
        <end position="1329"/>
    </location>
</feature>
<gene>
    <name evidence="3" type="ORF">E1301_Tti007787</name>
</gene>
<dbReference type="SUPFAM" id="SSF48452">
    <property type="entry name" value="TPR-like"/>
    <property type="match status" value="1"/>
</dbReference>
<dbReference type="SMART" id="SM00028">
    <property type="entry name" value="TPR"/>
    <property type="match status" value="2"/>
</dbReference>
<dbReference type="PANTHER" id="PTHR47236:SF5">
    <property type="entry name" value="GENE, 32742-RELATED"/>
    <property type="match status" value="1"/>
</dbReference>
<dbReference type="Proteomes" id="UP000324632">
    <property type="component" value="Chromosome 25"/>
</dbReference>
<evidence type="ECO:0000256" key="1">
    <source>
        <dbReference type="SAM" id="MobiDB-lite"/>
    </source>
</evidence>
<organism evidence="3 4">
    <name type="scientific">Triplophysa tibetana</name>
    <dbReference type="NCBI Taxonomy" id="1572043"/>
    <lineage>
        <taxon>Eukaryota</taxon>
        <taxon>Metazoa</taxon>
        <taxon>Chordata</taxon>
        <taxon>Craniata</taxon>
        <taxon>Vertebrata</taxon>
        <taxon>Euteleostomi</taxon>
        <taxon>Actinopterygii</taxon>
        <taxon>Neopterygii</taxon>
        <taxon>Teleostei</taxon>
        <taxon>Ostariophysi</taxon>
        <taxon>Cypriniformes</taxon>
        <taxon>Nemacheilidae</taxon>
        <taxon>Triplophysa</taxon>
    </lineage>
</organism>
<feature type="region of interest" description="Disordered" evidence="1">
    <location>
        <begin position="277"/>
        <end position="297"/>
    </location>
</feature>
<protein>
    <submittedName>
        <fullName evidence="3">Tetratricopeptide repeat protein 12</fullName>
    </submittedName>
</protein>
<sequence length="3152" mass="347902">MTKISHLKSDLDLFIVKGFYCPEEGVGPVPCPRGTFGPSFWATSVNGCISCPPHHYGPREGLSNCVPCGPWSHQPLSGRDSCICLREGQVFQASDGLCPCTLGFQPTMKGEACVSKVYEICKDGRARNQHGECLDHKQWKQYCSEQVCTSPEVYEGYDGSLGLCLCKGLAGPEQDRIDCVGWCRNTKNPVLQVVCTESLYLLYTESNQQVSMSGSVLENALKRWDSHGNLECNTQLNFSRPVYTVQTGEDGFFGLHSAVPVEVRKLILAHSQDTNSPFELPDTHNVAEEDRGSEDYGDLTYNQQTAVNRLQRPEHWQRGGQNNGYEVGVSQVRPTPLKTQYVRVVPPGGECYDSGPFFPSDPHHLTRMGIALRRQLLLRPDWPMIGGLLIGAVLVLCLCVTMLILFREYGWPEKLAAQVTYRDLQLGYNMDDYSSKGSRVVAVKKTHRNLQVGLTEGSVERAVALVSSEFWDYEEQVDLEAFSSNTFYDILLKHSVSVTARLGQLRGEVKLLYQGVMGKLKELHPGLRMLGGKTEGLERQVEQEMVRRRVMGNQLVQLLDGQIQILRLEMRAQQTMQKNFGARLRECLRLWKLLAEDQESLWDGRFKQHVQERVAALADEMSEMVSVESQRQGAWVVLKESTGAQLLCPATGSVLSRDDIIAPDGSVRACDAVHVDPLTGLIQPNPNAHMLLASGHSMPVPPDFFLHPQTGTLLPVVGNVGFDPVTSTLVFTADACVGEVGKWETPLLPFIPYPPSRHAEIHGAVKLRGLRSGQRLVLGGHMCDYDSGVLVPVLAVTIHQQTGLVYPLGGMHTCPFSRMPRPIQVGCPMLDPRTGNLVLITGVSLDPITGAVIPVGGLILGESFIEPLSGRMVRVGGGSVRGGKVVPHAGGFQALLDSQVLGACLRLAEVLQGWGEEWSSRDADLQGDLDRLSDASSELDQAWKSSQRCALQLLSRLEAVQEWARGVAERGGSVGEIKLHGTELSLAALPGLEYPDPGGSGMQVPVLGAQLDWISGCMVPLAGTMEDADGKGLVPIRLGAQTVDPVTGVLAPVIGASLDVWKRTVAPVTVSQHLASGESPDSVILRETAAEIQEMAHCEAQRKALQISELSLLLPAHVLHALTGGDEEEWERQCIWHTELTSVLNRVSVCMERLQRDQDRLSPQEVQNPDGKSSAWELWEQLMQKQAELDAVLSSLHCARQLSQLCAETAQSLASGTFWYRDVGMLQSKGVENHLKVVAMTQQKILPLLEKLVQLLEENKAHCQSTSSQRQPSSGVSARSFKDLIKDLSVSKQNVLMASLPVSNSSYMKKKQGKSPLNQSQGKAACSQSRYRHPPFRSQHDVLFFHSDVRSLQEPGLPAHTSDPKLSEEDWSRLLGLSPLFQLMKEVEQQLRDSAGDRGLLKIQSSGTGRSFMDFLDAQWRCEGELNKEGEKTLFVRTQRLQSVGGLSLLLMHCAAHISTGQMRTDSTPAFQRAFYKVLQVVLNELFNARLGRVQSAKDGRTGDSMSSESHTALDALLLERVQKPGPGIFSEDEVLERLQKYREASVFRQVESLLRESSKSLEISHLNTDLSLNDGAESQDPAPLMTLQDSNDFESFLRNIDQINELVKGLKSSDVSCQEEALENADNLIASLEQKEACTTKINKSVTNTNPSSEIRPLSFQDDSSQNPENFMRLLEKDAEERGNRRKMNEDKANALREKGNKAFARGDYETAVGFYSEGLDQLRDVQTLYTNRAQAFIKLKRYKEAISDCEWALRVSTTVGKRIILYEKCNLYGSTTIATAYMTQVDTDEKAALQEQVAWKALRDGTEQYTAIPELLKNLSRPNEINLYYCGGLELLSQAIKDCTGQTLFRINNGFSVINGKNIERRTAEALMGRIRPDTSSASVLAVLESLAAEHKFKIQSREKFIAIFALPFEHLLSNIGTANHETLAALISVIGRLALDDVIGVKLASRSEFWRCSLQATRAAGLLSVLLATSHAATQEVVQNGIVKRLLKILKVGGEMSSRYSIKALAVCTSSMPQACEELVKLDKRLHTLRKLLGSIDEVVVGNAALCIGHCLGAHEAASNLLGTDCVSLLLRHAGGDAKRTGVQQNAAITLGKLCKTEPRKVVHNLAEHFIFSESASNKDNQTLCQGVKIVQHSSSMSFQVLRVSAKEEDLQGYPSMKNEITTFRTTVPNEDQNHFERYDEKASTKRPNHLTKAVLSSPETDLSHTPHKRGNVTTTADENAITHNDTSFVSTYDMDLLFLGKDSTAEKKLQSDEDLLLISNDEGGIRPSAEAEFKSMMNDTMTPSAHLSRGRKKISAFLHAPLKSVNQTVLDSISFSPANGIPLVSASDPAVIDNLGESADSMESQGKNKNIYFQYCLFVQRRLLKPEHVIALLLRYVMKQIILLLLSKLMAFTKSSFTTAEESSTMGDKRILVKHPQRSFTAPPALSTQAETSKLPGQLKELSTRFLLTKPLNTFHISEENNQSPVRQSRTHLPSDTLRLFASDTPDRRPARATREPSKPTWTQSSFTPANVRRFRNNRNLTEFSYSVSCEIASVISKRSNVTRMFTGQETVSTITPFDTSLFTVLLVLLTCPNIQVSRTSFTCAKTAETSITPLSLESQVSDTDRLLSPHTISRKKTSLISTPFSKSHHIMTTHDTLLSKLLGISKNSNSENIFLNHSLTTESISTPLADGQRVYKKPKGTEMLFPTRHTVISTIPSVENHSEEKSLTATRQLQSKVEVESYLKKIRSTVKPKTLQHIDQSDSSVGNHISSKSILHKIVSQNLIPINSTSVSPAFYSTAEIKHHSTFSPPPENLASAKQVGLMTPELNVKPITPAVSNEKDNRKDSFFSHQVFANSTDVHEHPLDVASSTTSGITESLNRPKMNTAATQIVHLNPSPFLESSPGTVSSAPPLFLSQMQTALENRTEFLAKVYRQSQMAQPRLPSYEVSNSTTTENRKHLAQSADIYYIDVGSSSTQTFTKGSLPPIEGSGAKYAKSDSVEGTTEFVPDVRVINGRKRIISPDSFSCFAQISDDICGTGNYTAEMTLNLERDIMPGDLIPALGNLRVVINLKTNNSHVDTEIKSCCLSPTVRLDEFSTTCGIFSRLPVDPHGTRPLPSIPSKKASFTIRLFQMINYSTAYLHCDLSVCLKNNSECERLTLRQPW</sequence>
<feature type="compositionally biased region" description="Basic and acidic residues" evidence="1">
    <location>
        <begin position="281"/>
        <end position="294"/>
    </location>
</feature>
<keyword evidence="2" id="KW-1133">Transmembrane helix</keyword>
<feature type="region of interest" description="Disordered" evidence="1">
    <location>
        <begin position="1307"/>
        <end position="1331"/>
    </location>
</feature>
<dbReference type="InterPro" id="IPR016024">
    <property type="entry name" value="ARM-type_fold"/>
</dbReference>
<feature type="region of interest" description="Disordered" evidence="1">
    <location>
        <begin position="1646"/>
        <end position="1668"/>
    </location>
</feature>
<feature type="transmembrane region" description="Helical" evidence="2">
    <location>
        <begin position="382"/>
        <end position="406"/>
    </location>
</feature>
<dbReference type="PANTHER" id="PTHR47236">
    <property type="entry name" value="GENE, 32742-RELATED-RELATED"/>
    <property type="match status" value="1"/>
</dbReference>
<keyword evidence="2" id="KW-0472">Membrane</keyword>
<evidence type="ECO:0000313" key="4">
    <source>
        <dbReference type="Proteomes" id="UP000324632"/>
    </source>
</evidence>
<dbReference type="InterPro" id="IPR011990">
    <property type="entry name" value="TPR-like_helical_dom_sf"/>
</dbReference>
<dbReference type="Gene3D" id="1.25.40.10">
    <property type="entry name" value="Tetratricopeptide repeat domain"/>
    <property type="match status" value="1"/>
</dbReference>
<feature type="region of interest" description="Disordered" evidence="1">
    <location>
        <begin position="2188"/>
        <end position="2226"/>
    </location>
</feature>
<keyword evidence="2" id="KW-0812">Transmembrane</keyword>
<feature type="compositionally biased region" description="Basic and acidic residues" evidence="1">
    <location>
        <begin position="2493"/>
        <end position="2506"/>
    </location>
</feature>
<reference evidence="3 4" key="1">
    <citation type="journal article" date="2019" name="Mol. Ecol. Resour.">
        <title>Chromosome-level genome assembly of Triplophysa tibetana, a fish adapted to the harsh high-altitude environment of the Tibetan Plateau.</title>
        <authorList>
            <person name="Yang X."/>
            <person name="Liu H."/>
            <person name="Ma Z."/>
            <person name="Zou Y."/>
            <person name="Zou M."/>
            <person name="Mao Y."/>
            <person name="Li X."/>
            <person name="Wang H."/>
            <person name="Chen T."/>
            <person name="Wang W."/>
            <person name="Yang R."/>
        </authorList>
    </citation>
    <scope>NUCLEOTIDE SEQUENCE [LARGE SCALE GENOMIC DNA]</scope>
    <source>
        <strain evidence="3">TTIB1903HZAU</strain>
        <tissue evidence="3">Muscle</tissue>
    </source>
</reference>
<keyword evidence="4" id="KW-1185">Reference proteome</keyword>
<dbReference type="InterPro" id="IPR019734">
    <property type="entry name" value="TPR_rpt"/>
</dbReference>
<name>A0A5A9MVA1_9TELE</name>
<dbReference type="SMART" id="SM01411">
    <property type="entry name" value="Ephrin_rec_like"/>
    <property type="match status" value="1"/>
</dbReference>
<dbReference type="Gene3D" id="2.60.40.4100">
    <property type="entry name" value="Zona pellucida, ZP-C domain"/>
    <property type="match status" value="1"/>
</dbReference>
<dbReference type="Gene3D" id="1.25.10.10">
    <property type="entry name" value="Leucine-rich Repeat Variant"/>
    <property type="match status" value="1"/>
</dbReference>
<accession>A0A5A9MVA1</accession>
<dbReference type="InterPro" id="IPR042235">
    <property type="entry name" value="ZP-C_dom"/>
</dbReference>
<dbReference type="EMBL" id="SOYY01000025">
    <property type="protein sequence ID" value="KAA0701962.1"/>
    <property type="molecule type" value="Genomic_DNA"/>
</dbReference>